<evidence type="ECO:0000313" key="4">
    <source>
        <dbReference type="Proteomes" id="UP000004671"/>
    </source>
</evidence>
<dbReference type="OrthoDB" id="9758448at2"/>
<evidence type="ECO:0000256" key="1">
    <source>
        <dbReference type="SAM" id="SignalP"/>
    </source>
</evidence>
<gene>
    <name evidence="2" type="ORF">Cabys_3921</name>
    <name evidence="3" type="ORF">Calab_1207</name>
</gene>
<proteinExistence type="predicted"/>
<dbReference type="eggNOG" id="COG1555">
    <property type="taxonomic scope" value="Bacteria"/>
</dbReference>
<evidence type="ECO:0000313" key="2">
    <source>
        <dbReference type="EMBL" id="APF20666.1"/>
    </source>
</evidence>
<dbReference type="HOGENOM" id="CLU_942264_0_0_0"/>
<reference evidence="2 5" key="2">
    <citation type="submission" date="2016-11" db="EMBL/GenBank/DDBJ databases">
        <title>Genomic analysis of Caldithrix abyssi and proposal of a novel bacterial phylum Caldithrichaeota.</title>
        <authorList>
            <person name="Kublanov I."/>
            <person name="Sigalova O."/>
            <person name="Gavrilov S."/>
            <person name="Lebedinsky A."/>
            <person name="Ivanova N."/>
            <person name="Daum C."/>
            <person name="Reddy T."/>
            <person name="Klenk H.P."/>
            <person name="Goker M."/>
            <person name="Reva O."/>
            <person name="Miroshnichenko M."/>
            <person name="Kyprides N."/>
            <person name="Woyke T."/>
            <person name="Gelfand M."/>
        </authorList>
    </citation>
    <scope>NUCLEOTIDE SEQUENCE [LARGE SCALE GENOMIC DNA]</scope>
    <source>
        <strain evidence="2 5">LF13</strain>
    </source>
</reference>
<keyword evidence="4" id="KW-1185">Reference proteome</keyword>
<dbReference type="AlphaFoldDB" id="H1XX96"/>
<dbReference type="STRING" id="880073.Cabys_3921"/>
<reference evidence="3 4" key="1">
    <citation type="submission" date="2011-09" db="EMBL/GenBank/DDBJ databases">
        <title>The permanent draft genome of Caldithrix abyssi DSM 13497.</title>
        <authorList>
            <consortium name="US DOE Joint Genome Institute (JGI-PGF)"/>
            <person name="Lucas S."/>
            <person name="Han J."/>
            <person name="Lapidus A."/>
            <person name="Bruce D."/>
            <person name="Goodwin L."/>
            <person name="Pitluck S."/>
            <person name="Peters L."/>
            <person name="Kyrpides N."/>
            <person name="Mavromatis K."/>
            <person name="Ivanova N."/>
            <person name="Mikhailova N."/>
            <person name="Chertkov O."/>
            <person name="Detter J.C."/>
            <person name="Tapia R."/>
            <person name="Han C."/>
            <person name="Land M."/>
            <person name="Hauser L."/>
            <person name="Markowitz V."/>
            <person name="Cheng J.-F."/>
            <person name="Hugenholtz P."/>
            <person name="Woyke T."/>
            <person name="Wu D."/>
            <person name="Spring S."/>
            <person name="Brambilla E."/>
            <person name="Klenk H.-P."/>
            <person name="Eisen J.A."/>
        </authorList>
    </citation>
    <scope>NUCLEOTIDE SEQUENCE [LARGE SCALE GENOMIC DNA]</scope>
    <source>
        <strain evidence="3 4">DSM 13497</strain>
    </source>
</reference>
<dbReference type="EMBL" id="CM001402">
    <property type="protein sequence ID" value="EHO40833.1"/>
    <property type="molecule type" value="Genomic_DNA"/>
</dbReference>
<feature type="signal peptide" evidence="1">
    <location>
        <begin position="1"/>
        <end position="21"/>
    </location>
</feature>
<evidence type="ECO:0000313" key="5">
    <source>
        <dbReference type="Proteomes" id="UP000183868"/>
    </source>
</evidence>
<dbReference type="Gene3D" id="2.40.160.60">
    <property type="entry name" value="Outer membrane protein transport protein (OMPP1/FadL/TodX)"/>
    <property type="match status" value="1"/>
</dbReference>
<feature type="chain" id="PRO_5010834674" description="PorV/PorQ family protein" evidence="1">
    <location>
        <begin position="22"/>
        <end position="295"/>
    </location>
</feature>
<evidence type="ECO:0000313" key="3">
    <source>
        <dbReference type="EMBL" id="EHO40833.1"/>
    </source>
</evidence>
<dbReference type="Proteomes" id="UP000004671">
    <property type="component" value="Chromosome"/>
</dbReference>
<dbReference type="Proteomes" id="UP000183868">
    <property type="component" value="Chromosome"/>
</dbReference>
<dbReference type="KEGG" id="caby:Cabys_3921"/>
<protein>
    <recommendedName>
        <fullName evidence="6">PorV/PorQ family protein</fullName>
    </recommendedName>
</protein>
<name>H1XX96_CALAY</name>
<accession>H1XX96</accession>
<evidence type="ECO:0008006" key="6">
    <source>
        <dbReference type="Google" id="ProtNLM"/>
    </source>
</evidence>
<sequence length="295" mass="32653" precursor="true">MRFRILTTTLLLLFLNAASQAGVFDSRYPSARATAMSEALVSVPGDFWAPYINPASLAGLNNWQVGSSVQRLFNQPFLQNAFFGALMPLPSRFGTLALNFEFFGVRYEGNTLSQENTFTLSHGFFLLNDLHSYLSVGYNLKYYYWDLGRSVEDRNLGAAGAFGFDVGLQASLYHRIFAGVYAYNLNAPTLGNRVKHDLPQRIVVGVGYRPMTNVLTTLSLDKTVGFDTHAAAGIEFWPVRWLALRAGAMSTPNRVSAGIGLKFKGLMLDYSFQNHPVLPETHKIGIIYQIGGANQ</sequence>
<dbReference type="EMBL" id="CP018099">
    <property type="protein sequence ID" value="APF20666.1"/>
    <property type="molecule type" value="Genomic_DNA"/>
</dbReference>
<keyword evidence="1" id="KW-0732">Signal</keyword>
<dbReference type="RefSeq" id="WP_006927887.1">
    <property type="nucleotide sequence ID" value="NZ_CM001402.1"/>
</dbReference>
<dbReference type="PaxDb" id="880073-Calab_1207"/>
<organism evidence="3 4">
    <name type="scientific">Caldithrix abyssi DSM 13497</name>
    <dbReference type="NCBI Taxonomy" id="880073"/>
    <lineage>
        <taxon>Bacteria</taxon>
        <taxon>Pseudomonadati</taxon>
        <taxon>Calditrichota</taxon>
        <taxon>Calditrichia</taxon>
        <taxon>Calditrichales</taxon>
        <taxon>Calditrichaceae</taxon>
        <taxon>Caldithrix</taxon>
    </lineage>
</organism>
<dbReference type="InParanoid" id="H1XX96"/>